<dbReference type="AlphaFoldDB" id="A0A382T469"/>
<feature type="domain" description="Aminotransferase class I/classII large" evidence="4">
    <location>
        <begin position="6"/>
        <end position="230"/>
    </location>
</feature>
<name>A0A382T469_9ZZZZ</name>
<dbReference type="PANTHER" id="PTHR43643">
    <property type="entry name" value="HISTIDINOL-PHOSPHATE AMINOTRANSFERASE 2"/>
    <property type="match status" value="1"/>
</dbReference>
<dbReference type="PANTHER" id="PTHR43643:SF3">
    <property type="entry name" value="HISTIDINOL-PHOSPHATE AMINOTRANSFERASE"/>
    <property type="match status" value="1"/>
</dbReference>
<dbReference type="EMBL" id="UINC01133581">
    <property type="protein sequence ID" value="SVD16592.1"/>
    <property type="molecule type" value="Genomic_DNA"/>
</dbReference>
<keyword evidence="2" id="KW-0808">Transferase</keyword>
<dbReference type="Gene3D" id="3.40.640.10">
    <property type="entry name" value="Type I PLP-dependent aspartate aminotransferase-like (Major domain)"/>
    <property type="match status" value="1"/>
</dbReference>
<proteinExistence type="predicted"/>
<evidence type="ECO:0000256" key="1">
    <source>
        <dbReference type="ARBA" id="ARBA00022576"/>
    </source>
</evidence>
<dbReference type="CDD" id="cd00609">
    <property type="entry name" value="AAT_like"/>
    <property type="match status" value="1"/>
</dbReference>
<sequence length="236" mass="25883">PVAVAERNLRIDVDALLSAVTERTRIVFVANPNNPTGTFITPAEIARLRAELRSNIMLVVDEAYCEYVADPEYSSVLQMVDAKAENVIVLRTFSKFYGLAGLRVGWAYAPRFAVDALSRVSGPYAVSRVALEAAQAAMRDQAHCDAARRHNDIWLAWTSEHIRSLGYETTDSVCNFVTMKIPGGAEAAVAFDKKLCSLGFVGRLAHQNALPDWLRLTIGSAEAMQTLIPALETLIE</sequence>
<keyword evidence="1" id="KW-0032">Aminotransferase</keyword>
<evidence type="ECO:0000313" key="5">
    <source>
        <dbReference type="EMBL" id="SVD16592.1"/>
    </source>
</evidence>
<evidence type="ECO:0000256" key="2">
    <source>
        <dbReference type="ARBA" id="ARBA00022679"/>
    </source>
</evidence>
<dbReference type="InterPro" id="IPR015421">
    <property type="entry name" value="PyrdxlP-dep_Trfase_major"/>
</dbReference>
<dbReference type="InterPro" id="IPR015424">
    <property type="entry name" value="PyrdxlP-dep_Trfase"/>
</dbReference>
<accession>A0A382T469</accession>
<dbReference type="InterPro" id="IPR050106">
    <property type="entry name" value="HistidinolP_aminotransfase"/>
</dbReference>
<feature type="non-terminal residue" evidence="5">
    <location>
        <position position="1"/>
    </location>
</feature>
<dbReference type="InterPro" id="IPR004839">
    <property type="entry name" value="Aminotransferase_I/II_large"/>
</dbReference>
<evidence type="ECO:0000256" key="3">
    <source>
        <dbReference type="ARBA" id="ARBA00022898"/>
    </source>
</evidence>
<dbReference type="GO" id="GO:0008483">
    <property type="term" value="F:transaminase activity"/>
    <property type="evidence" value="ECO:0007669"/>
    <property type="project" value="UniProtKB-KW"/>
</dbReference>
<dbReference type="Pfam" id="PF00155">
    <property type="entry name" value="Aminotran_1_2"/>
    <property type="match status" value="1"/>
</dbReference>
<organism evidence="5">
    <name type="scientific">marine metagenome</name>
    <dbReference type="NCBI Taxonomy" id="408172"/>
    <lineage>
        <taxon>unclassified sequences</taxon>
        <taxon>metagenomes</taxon>
        <taxon>ecological metagenomes</taxon>
    </lineage>
</organism>
<protein>
    <recommendedName>
        <fullName evidence="4">Aminotransferase class I/classII large domain-containing protein</fullName>
    </recommendedName>
</protein>
<dbReference type="Gene3D" id="3.90.1150.10">
    <property type="entry name" value="Aspartate Aminotransferase, domain 1"/>
    <property type="match status" value="1"/>
</dbReference>
<keyword evidence="3" id="KW-0663">Pyridoxal phosphate</keyword>
<dbReference type="SUPFAM" id="SSF53383">
    <property type="entry name" value="PLP-dependent transferases"/>
    <property type="match status" value="1"/>
</dbReference>
<dbReference type="InterPro" id="IPR015422">
    <property type="entry name" value="PyrdxlP-dep_Trfase_small"/>
</dbReference>
<dbReference type="GO" id="GO:0030170">
    <property type="term" value="F:pyridoxal phosphate binding"/>
    <property type="evidence" value="ECO:0007669"/>
    <property type="project" value="InterPro"/>
</dbReference>
<gene>
    <name evidence="5" type="ORF">METZ01_LOCUS369446</name>
</gene>
<reference evidence="5" key="1">
    <citation type="submission" date="2018-05" db="EMBL/GenBank/DDBJ databases">
        <authorList>
            <person name="Lanie J.A."/>
            <person name="Ng W.-L."/>
            <person name="Kazmierczak K.M."/>
            <person name="Andrzejewski T.M."/>
            <person name="Davidsen T.M."/>
            <person name="Wayne K.J."/>
            <person name="Tettelin H."/>
            <person name="Glass J.I."/>
            <person name="Rusch D."/>
            <person name="Podicherti R."/>
            <person name="Tsui H.-C.T."/>
            <person name="Winkler M.E."/>
        </authorList>
    </citation>
    <scope>NUCLEOTIDE SEQUENCE</scope>
</reference>
<evidence type="ECO:0000259" key="4">
    <source>
        <dbReference type="Pfam" id="PF00155"/>
    </source>
</evidence>